<evidence type="ECO:0000313" key="2">
    <source>
        <dbReference type="EMBL" id="KNG92114.1"/>
    </source>
</evidence>
<feature type="transmembrane region" description="Helical" evidence="1">
    <location>
        <begin position="76"/>
        <end position="95"/>
    </location>
</feature>
<comment type="caution">
    <text evidence="2">The sequence shown here is derived from an EMBL/GenBank/DDBJ whole genome shotgun (WGS) entry which is preliminary data.</text>
</comment>
<name>A0A0L1JK30_9RHOB</name>
<dbReference type="Proteomes" id="UP000036938">
    <property type="component" value="Unassembled WGS sequence"/>
</dbReference>
<feature type="transmembrane region" description="Helical" evidence="1">
    <location>
        <begin position="46"/>
        <end position="64"/>
    </location>
</feature>
<organism evidence="2 3">
    <name type="scientific">Pseudaestuariivita atlantica</name>
    <dbReference type="NCBI Taxonomy" id="1317121"/>
    <lineage>
        <taxon>Bacteria</taxon>
        <taxon>Pseudomonadati</taxon>
        <taxon>Pseudomonadota</taxon>
        <taxon>Alphaproteobacteria</taxon>
        <taxon>Rhodobacterales</taxon>
        <taxon>Paracoccaceae</taxon>
        <taxon>Pseudaestuariivita</taxon>
    </lineage>
</organism>
<keyword evidence="1" id="KW-0812">Transmembrane</keyword>
<gene>
    <name evidence="2" type="ORF">ATO11_19140</name>
</gene>
<dbReference type="OrthoDB" id="5114731at2"/>
<dbReference type="STRING" id="1317121.ATO11_19140"/>
<reference evidence="2 3" key="1">
    <citation type="journal article" date="2015" name="Int. J. Syst. Evol. Microbiol.">
        <title>Aestuariivita atlantica sp. nov., isolated from deep sea sediment of the Atlantic Ocean.</title>
        <authorList>
            <person name="Li G."/>
            <person name="Lai Q."/>
            <person name="Du Y."/>
            <person name="Liu X."/>
            <person name="Sun F."/>
            <person name="Shao Z."/>
        </authorList>
    </citation>
    <scope>NUCLEOTIDE SEQUENCE [LARGE SCALE GENOMIC DNA]</scope>
    <source>
        <strain evidence="2 3">22II-S11-z3</strain>
    </source>
</reference>
<keyword evidence="3" id="KW-1185">Reference proteome</keyword>
<protein>
    <submittedName>
        <fullName evidence="2">Uncharacterized protein</fullName>
    </submittedName>
</protein>
<keyword evidence="1" id="KW-0472">Membrane</keyword>
<proteinExistence type="predicted"/>
<feature type="transmembrane region" description="Helical" evidence="1">
    <location>
        <begin position="107"/>
        <end position="132"/>
    </location>
</feature>
<dbReference type="RefSeq" id="WP_050532529.1">
    <property type="nucleotide sequence ID" value="NZ_AQQZ01000015.1"/>
</dbReference>
<evidence type="ECO:0000313" key="3">
    <source>
        <dbReference type="Proteomes" id="UP000036938"/>
    </source>
</evidence>
<sequence>MSAHTPVTEEQEAEARAFMLSTIAISTSVFGIAFFYGVFNTIFFEHLFYVWVASTVAMVASLFVPPVDGLPGLVSWRGRFVLILPSVLMAWLLFSESPSLDIAETGWFEWLLALVVVGLSLPYLLVVLIVVAIPDVDQLRQPRLRGAILAICLATVIAGFLVGRYHYRFITCHDFAVSGNFVPDNCLKARPGTGSR</sequence>
<feature type="transmembrane region" description="Helical" evidence="1">
    <location>
        <begin position="17"/>
        <end position="39"/>
    </location>
</feature>
<dbReference type="AlphaFoldDB" id="A0A0L1JK30"/>
<accession>A0A0L1JK30</accession>
<feature type="transmembrane region" description="Helical" evidence="1">
    <location>
        <begin position="144"/>
        <end position="163"/>
    </location>
</feature>
<keyword evidence="1" id="KW-1133">Transmembrane helix</keyword>
<evidence type="ECO:0000256" key="1">
    <source>
        <dbReference type="SAM" id="Phobius"/>
    </source>
</evidence>
<dbReference type="EMBL" id="AQQZ01000015">
    <property type="protein sequence ID" value="KNG92114.1"/>
    <property type="molecule type" value="Genomic_DNA"/>
</dbReference>